<feature type="transmembrane region" description="Helical" evidence="1">
    <location>
        <begin position="90"/>
        <end position="109"/>
    </location>
</feature>
<dbReference type="Proteomes" id="UP000199337">
    <property type="component" value="Unassembled WGS sequence"/>
</dbReference>
<name>A0A1I2VFM0_9FIRM</name>
<gene>
    <name evidence="2" type="ORF">SAMN05660649_02954</name>
</gene>
<evidence type="ECO:0000313" key="3">
    <source>
        <dbReference type="Proteomes" id="UP000199337"/>
    </source>
</evidence>
<keyword evidence="1" id="KW-0812">Transmembrane</keyword>
<keyword evidence="1" id="KW-0472">Membrane</keyword>
<organism evidence="2 3">
    <name type="scientific">Desulfotruncus arcticus DSM 17038</name>
    <dbReference type="NCBI Taxonomy" id="1121424"/>
    <lineage>
        <taxon>Bacteria</taxon>
        <taxon>Bacillati</taxon>
        <taxon>Bacillota</taxon>
        <taxon>Clostridia</taxon>
        <taxon>Eubacteriales</taxon>
        <taxon>Desulfallaceae</taxon>
        <taxon>Desulfotruncus</taxon>
    </lineage>
</organism>
<proteinExistence type="predicted"/>
<evidence type="ECO:0000256" key="1">
    <source>
        <dbReference type="SAM" id="Phobius"/>
    </source>
</evidence>
<feature type="transmembrane region" description="Helical" evidence="1">
    <location>
        <begin position="12"/>
        <end position="33"/>
    </location>
</feature>
<feature type="transmembrane region" description="Helical" evidence="1">
    <location>
        <begin position="40"/>
        <end position="58"/>
    </location>
</feature>
<dbReference type="OrthoDB" id="1807365at2"/>
<keyword evidence="1" id="KW-1133">Transmembrane helix</keyword>
<protein>
    <submittedName>
        <fullName evidence="2">Uncharacterized protein</fullName>
    </submittedName>
</protein>
<feature type="transmembrane region" description="Helical" evidence="1">
    <location>
        <begin position="64"/>
        <end position="83"/>
    </location>
</feature>
<reference evidence="3" key="1">
    <citation type="submission" date="2016-10" db="EMBL/GenBank/DDBJ databases">
        <authorList>
            <person name="Varghese N."/>
            <person name="Submissions S."/>
        </authorList>
    </citation>
    <scope>NUCLEOTIDE SEQUENCE [LARGE SCALE GENOMIC DNA]</scope>
    <source>
        <strain evidence="3">DSM 17038</strain>
    </source>
</reference>
<dbReference type="RefSeq" id="WP_092472150.1">
    <property type="nucleotide sequence ID" value="NZ_FOOX01000011.1"/>
</dbReference>
<evidence type="ECO:0000313" key="2">
    <source>
        <dbReference type="EMBL" id="SFG87229.1"/>
    </source>
</evidence>
<keyword evidence="3" id="KW-1185">Reference proteome</keyword>
<dbReference type="EMBL" id="FOOX01000011">
    <property type="protein sequence ID" value="SFG87229.1"/>
    <property type="molecule type" value="Genomic_DNA"/>
</dbReference>
<accession>A0A1I2VFM0</accession>
<dbReference type="STRING" id="341036.SAMN05660649_02954"/>
<sequence length="170" mass="19290">MNKELIDTLISVVIIGIPECIVLTMLMLAFLQLPLIWKKIISVGIIQAITVIIFRLFANSLELPGLHTAAAVITLGLLVSFFWQASRVKALTCSIMVMIVLILLEFLYYNLFELLFTVNLDKIVQSKLYWALCGWSHVVTISFIVILVTKTKWYQKGLLKYTPFNHSGAR</sequence>
<feature type="transmembrane region" description="Helical" evidence="1">
    <location>
        <begin position="129"/>
        <end position="148"/>
    </location>
</feature>
<dbReference type="AlphaFoldDB" id="A0A1I2VFM0"/>